<organism evidence="1 2">
    <name type="scientific">Blautia obeum</name>
    <dbReference type="NCBI Taxonomy" id="40520"/>
    <lineage>
        <taxon>Bacteria</taxon>
        <taxon>Bacillati</taxon>
        <taxon>Bacillota</taxon>
        <taxon>Clostridia</taxon>
        <taxon>Lachnospirales</taxon>
        <taxon>Lachnospiraceae</taxon>
        <taxon>Blautia</taxon>
    </lineage>
</organism>
<sequence length="174" mass="20970">MSRNVGKRFEDNVRDSCPEWLWVYRPPDAAQSFNRRKSQDDKLRFSNRSPADFFMYNGKVLFVMECKSFQGSCSFERSEQEKGKIIHWYQIEKLSEYAKYENMITGFLLDFRKSDHTYFLSIQDFLVLKDSIEKKSFNEEDMLQYCSPILIEKEKLRVNYRYNIENLLVDLENI</sequence>
<dbReference type="AlphaFoldDB" id="A0A414SK20"/>
<comment type="caution">
    <text evidence="1">The sequence shown here is derived from an EMBL/GenBank/DDBJ whole genome shotgun (WGS) entry which is preliminary data.</text>
</comment>
<proteinExistence type="predicted"/>
<dbReference type="GO" id="GO:0003676">
    <property type="term" value="F:nucleic acid binding"/>
    <property type="evidence" value="ECO:0007669"/>
    <property type="project" value="InterPro"/>
</dbReference>
<dbReference type="SUPFAM" id="SSF52980">
    <property type="entry name" value="Restriction endonuclease-like"/>
    <property type="match status" value="1"/>
</dbReference>
<evidence type="ECO:0000313" key="2">
    <source>
        <dbReference type="Proteomes" id="UP000284220"/>
    </source>
</evidence>
<reference evidence="1 2" key="1">
    <citation type="submission" date="2018-08" db="EMBL/GenBank/DDBJ databases">
        <title>A genome reference for cultivated species of the human gut microbiota.</title>
        <authorList>
            <person name="Zou Y."/>
            <person name="Xue W."/>
            <person name="Luo G."/>
        </authorList>
    </citation>
    <scope>NUCLEOTIDE SEQUENCE [LARGE SCALE GENOMIC DNA]</scope>
    <source>
        <strain evidence="1 2">AM22-9LB</strain>
    </source>
</reference>
<dbReference type="RefSeq" id="WP_118197244.1">
    <property type="nucleotide sequence ID" value="NZ_QRHZ01000001.1"/>
</dbReference>
<evidence type="ECO:0000313" key="1">
    <source>
        <dbReference type="EMBL" id="RHG19922.1"/>
    </source>
</evidence>
<dbReference type="InterPro" id="IPR011335">
    <property type="entry name" value="Restrct_endonuc-II-like"/>
</dbReference>
<dbReference type="EMBL" id="QRHZ01000001">
    <property type="protein sequence ID" value="RHG19922.1"/>
    <property type="molecule type" value="Genomic_DNA"/>
</dbReference>
<protein>
    <submittedName>
        <fullName evidence="1">Uncharacterized protein</fullName>
    </submittedName>
</protein>
<gene>
    <name evidence="1" type="ORF">DW272_01570</name>
</gene>
<accession>A0A414SK20</accession>
<dbReference type="InterPro" id="IPR011856">
    <property type="entry name" value="tRNA_endonuc-like_dom_sf"/>
</dbReference>
<dbReference type="Gene3D" id="3.40.1350.10">
    <property type="match status" value="1"/>
</dbReference>
<dbReference type="Proteomes" id="UP000284220">
    <property type="component" value="Unassembled WGS sequence"/>
</dbReference>
<name>A0A414SK20_9FIRM</name>